<evidence type="ECO:0000256" key="1">
    <source>
        <dbReference type="SAM" id="MobiDB-lite"/>
    </source>
</evidence>
<feature type="compositionally biased region" description="Acidic residues" evidence="1">
    <location>
        <begin position="225"/>
        <end position="237"/>
    </location>
</feature>
<evidence type="ECO:0000313" key="2">
    <source>
        <dbReference type="EMBL" id="RXK37453.1"/>
    </source>
</evidence>
<proteinExistence type="predicted"/>
<reference evidence="2 3" key="1">
    <citation type="submission" date="2016-06" db="EMBL/GenBank/DDBJ databases">
        <title>Evolution of pathogenesis and genome organization in the Tremellales.</title>
        <authorList>
            <person name="Cuomo C."/>
            <person name="Litvintseva A."/>
            <person name="Heitman J."/>
            <person name="Chen Y."/>
            <person name="Sun S."/>
            <person name="Springer D."/>
            <person name="Dromer F."/>
            <person name="Young S."/>
            <person name="Zeng Q."/>
            <person name="Chapman S."/>
            <person name="Gujja S."/>
            <person name="Saif S."/>
            <person name="Birren B."/>
        </authorList>
    </citation>
    <scope>NUCLEOTIDE SEQUENCE [LARGE SCALE GENOMIC DNA]</scope>
    <source>
        <strain evidence="2 3">ATCC 28783</strain>
    </source>
</reference>
<dbReference type="InParanoid" id="A0A4Q1BIG7"/>
<dbReference type="AlphaFoldDB" id="A0A4Q1BIG7"/>
<gene>
    <name evidence="2" type="ORF">M231_05276</name>
</gene>
<accession>A0A4Q1BIG7</accession>
<comment type="caution">
    <text evidence="2">The sequence shown here is derived from an EMBL/GenBank/DDBJ whole genome shotgun (WGS) entry which is preliminary data.</text>
</comment>
<feature type="region of interest" description="Disordered" evidence="1">
    <location>
        <begin position="207"/>
        <end position="237"/>
    </location>
</feature>
<evidence type="ECO:0000313" key="3">
    <source>
        <dbReference type="Proteomes" id="UP000289152"/>
    </source>
</evidence>
<dbReference type="EMBL" id="SDIL01000068">
    <property type="protein sequence ID" value="RXK37453.1"/>
    <property type="molecule type" value="Genomic_DNA"/>
</dbReference>
<keyword evidence="3" id="KW-1185">Reference proteome</keyword>
<sequence>MDEARQKALRLSEASESRHVLNSSLYPLIKIATGMVYTFEKELSRGLNSDDDFYRMVARSRGLEEDLETCCALLKQPSPSMQVSTAQFEPNGSGSSPSSWGKAAARDLRTALIKIVVESSGREVDEAGIRKACQLTDAASVVFQRAFHFAASGKYRDLVASVRAARLGVGMGDKAYSLWVLSEVERRLRHRDSPSLNVTNAQAFLSPSEHYNAGLPSPTGSDGGSDGDIEDSDCDED</sequence>
<organism evidence="2 3">
    <name type="scientific">Tremella mesenterica</name>
    <name type="common">Jelly fungus</name>
    <dbReference type="NCBI Taxonomy" id="5217"/>
    <lineage>
        <taxon>Eukaryota</taxon>
        <taxon>Fungi</taxon>
        <taxon>Dikarya</taxon>
        <taxon>Basidiomycota</taxon>
        <taxon>Agaricomycotina</taxon>
        <taxon>Tremellomycetes</taxon>
        <taxon>Tremellales</taxon>
        <taxon>Tremellaceae</taxon>
        <taxon>Tremella</taxon>
    </lineage>
</organism>
<dbReference type="Proteomes" id="UP000289152">
    <property type="component" value="Unassembled WGS sequence"/>
</dbReference>
<name>A0A4Q1BIG7_TREME</name>
<protein>
    <submittedName>
        <fullName evidence="2">Uncharacterized protein</fullName>
    </submittedName>
</protein>